<accession>A0A932MNH7</accession>
<name>A0A932MNH7_UNCTE</name>
<dbReference type="EMBL" id="JACPUR010000018">
    <property type="protein sequence ID" value="MBI3127587.1"/>
    <property type="molecule type" value="Genomic_DNA"/>
</dbReference>
<feature type="signal peptide" evidence="1">
    <location>
        <begin position="1"/>
        <end position="19"/>
    </location>
</feature>
<dbReference type="AlphaFoldDB" id="A0A932MNH7"/>
<organism evidence="2 3">
    <name type="scientific">Tectimicrobiota bacterium</name>
    <dbReference type="NCBI Taxonomy" id="2528274"/>
    <lineage>
        <taxon>Bacteria</taxon>
        <taxon>Pseudomonadati</taxon>
        <taxon>Nitrospinota/Tectimicrobiota group</taxon>
        <taxon>Candidatus Tectimicrobiota</taxon>
    </lineage>
</organism>
<keyword evidence="1" id="KW-0732">Signal</keyword>
<sequence>MVPIALILAILALAPQAFAAEAQEPRRVDLFDKDSRRTGHAVIEPETGRVDLYDAKSRRQGYGKVQPGGGLELFDLKGNRLQGVRPSLR</sequence>
<evidence type="ECO:0000256" key="1">
    <source>
        <dbReference type="SAM" id="SignalP"/>
    </source>
</evidence>
<gene>
    <name evidence="2" type="ORF">HYZ11_08295</name>
</gene>
<proteinExistence type="predicted"/>
<protein>
    <submittedName>
        <fullName evidence="2">Uncharacterized protein</fullName>
    </submittedName>
</protein>
<comment type="caution">
    <text evidence="2">The sequence shown here is derived from an EMBL/GenBank/DDBJ whole genome shotgun (WGS) entry which is preliminary data.</text>
</comment>
<evidence type="ECO:0000313" key="2">
    <source>
        <dbReference type="EMBL" id="MBI3127587.1"/>
    </source>
</evidence>
<feature type="chain" id="PRO_5037274151" evidence="1">
    <location>
        <begin position="20"/>
        <end position="89"/>
    </location>
</feature>
<dbReference type="Proteomes" id="UP000782312">
    <property type="component" value="Unassembled WGS sequence"/>
</dbReference>
<reference evidence="2" key="1">
    <citation type="submission" date="2020-07" db="EMBL/GenBank/DDBJ databases">
        <title>Huge and variable diversity of episymbiotic CPR bacteria and DPANN archaea in groundwater ecosystems.</title>
        <authorList>
            <person name="He C.Y."/>
            <person name="Keren R."/>
            <person name="Whittaker M."/>
            <person name="Farag I.F."/>
            <person name="Doudna J."/>
            <person name="Cate J.H.D."/>
            <person name="Banfield J.F."/>
        </authorList>
    </citation>
    <scope>NUCLEOTIDE SEQUENCE</scope>
    <source>
        <strain evidence="2">NC_groundwater_763_Ag_S-0.2um_68_21</strain>
    </source>
</reference>
<evidence type="ECO:0000313" key="3">
    <source>
        <dbReference type="Proteomes" id="UP000782312"/>
    </source>
</evidence>